<name>A0A9J5ZH91_SOLCO</name>
<gene>
    <name evidence="1" type="ORF">H5410_022465</name>
</gene>
<reference evidence="1 2" key="1">
    <citation type="submission" date="2020-09" db="EMBL/GenBank/DDBJ databases">
        <title>De no assembly of potato wild relative species, Solanum commersonii.</title>
        <authorList>
            <person name="Cho K."/>
        </authorList>
    </citation>
    <scope>NUCLEOTIDE SEQUENCE [LARGE SCALE GENOMIC DNA]</scope>
    <source>
        <strain evidence="1">LZ3.2</strain>
        <tissue evidence="1">Leaf</tissue>
    </source>
</reference>
<evidence type="ECO:0000313" key="2">
    <source>
        <dbReference type="Proteomes" id="UP000824120"/>
    </source>
</evidence>
<accession>A0A9J5ZH91</accession>
<sequence length="92" mass="10367">MTRLPAQVKCVASVIYQEKERDTSEGIFMRRAENLEFHIQHTKHHHLSLPSPPHSHCETRGGAIVVLVALVAVPVRNFADCLKFPFTTPSVH</sequence>
<dbReference type="AlphaFoldDB" id="A0A9J5ZH91"/>
<dbReference type="EMBL" id="JACXVP010000004">
    <property type="protein sequence ID" value="KAG5611184.1"/>
    <property type="molecule type" value="Genomic_DNA"/>
</dbReference>
<comment type="caution">
    <text evidence="1">The sequence shown here is derived from an EMBL/GenBank/DDBJ whole genome shotgun (WGS) entry which is preliminary data.</text>
</comment>
<keyword evidence="2" id="KW-1185">Reference proteome</keyword>
<proteinExistence type="predicted"/>
<evidence type="ECO:0000313" key="1">
    <source>
        <dbReference type="EMBL" id="KAG5611184.1"/>
    </source>
</evidence>
<dbReference type="Proteomes" id="UP000824120">
    <property type="component" value="Chromosome 4"/>
</dbReference>
<organism evidence="1 2">
    <name type="scientific">Solanum commersonii</name>
    <name type="common">Commerson's wild potato</name>
    <name type="synonym">Commerson's nightshade</name>
    <dbReference type="NCBI Taxonomy" id="4109"/>
    <lineage>
        <taxon>Eukaryota</taxon>
        <taxon>Viridiplantae</taxon>
        <taxon>Streptophyta</taxon>
        <taxon>Embryophyta</taxon>
        <taxon>Tracheophyta</taxon>
        <taxon>Spermatophyta</taxon>
        <taxon>Magnoliopsida</taxon>
        <taxon>eudicotyledons</taxon>
        <taxon>Gunneridae</taxon>
        <taxon>Pentapetalae</taxon>
        <taxon>asterids</taxon>
        <taxon>lamiids</taxon>
        <taxon>Solanales</taxon>
        <taxon>Solanaceae</taxon>
        <taxon>Solanoideae</taxon>
        <taxon>Solaneae</taxon>
        <taxon>Solanum</taxon>
    </lineage>
</organism>
<protein>
    <submittedName>
        <fullName evidence="1">Uncharacterized protein</fullName>
    </submittedName>
</protein>